<keyword evidence="9" id="KW-1185">Reference proteome</keyword>
<proteinExistence type="inferred from homology"/>
<keyword evidence="5" id="KW-0808">Transferase</keyword>
<keyword evidence="4 8" id="KW-0032">Aminotransferase</keyword>
<evidence type="ECO:0000256" key="1">
    <source>
        <dbReference type="ARBA" id="ARBA00001933"/>
    </source>
</evidence>
<dbReference type="CDD" id="cd00609">
    <property type="entry name" value="AAT_like"/>
    <property type="match status" value="1"/>
</dbReference>
<dbReference type="eggNOG" id="arCOG00492">
    <property type="taxonomic scope" value="Archaea"/>
</dbReference>
<gene>
    <name evidence="8" type="ORF">RRC4</name>
</gene>
<comment type="subunit">
    <text evidence="3">Homodimer.</text>
</comment>
<dbReference type="SUPFAM" id="SSF53383">
    <property type="entry name" value="PLP-dependent transferases"/>
    <property type="match status" value="1"/>
</dbReference>
<comment type="similarity">
    <text evidence="2">Belongs to the class-I pyridoxal-phosphate-dependent aminotransferase family.</text>
</comment>
<dbReference type="GO" id="GO:1901605">
    <property type="term" value="P:alpha-amino acid metabolic process"/>
    <property type="evidence" value="ECO:0007669"/>
    <property type="project" value="TreeGrafter"/>
</dbReference>
<dbReference type="GO" id="GO:0008483">
    <property type="term" value="F:transaminase activity"/>
    <property type="evidence" value="ECO:0007669"/>
    <property type="project" value="UniProtKB-KW"/>
</dbReference>
<evidence type="ECO:0000259" key="7">
    <source>
        <dbReference type="Pfam" id="PF00155"/>
    </source>
</evidence>
<dbReference type="EMBL" id="AM114193">
    <property type="protein sequence ID" value="CAJ37800.1"/>
    <property type="molecule type" value="Genomic_DNA"/>
</dbReference>
<dbReference type="AlphaFoldDB" id="Q0W1E3"/>
<dbReference type="PANTHER" id="PTHR42790">
    <property type="entry name" value="AMINOTRANSFERASE"/>
    <property type="match status" value="1"/>
</dbReference>
<evidence type="ECO:0000256" key="4">
    <source>
        <dbReference type="ARBA" id="ARBA00022576"/>
    </source>
</evidence>
<evidence type="ECO:0000256" key="3">
    <source>
        <dbReference type="ARBA" id="ARBA00011738"/>
    </source>
</evidence>
<dbReference type="FunFam" id="3.40.640.10:FF:000053">
    <property type="entry name" value="Aminotransferase, class I"/>
    <property type="match status" value="1"/>
</dbReference>
<dbReference type="OrthoDB" id="372018at2157"/>
<protein>
    <submittedName>
        <fullName evidence="8">Aminotransferase</fullName>
    </submittedName>
</protein>
<dbReference type="GeneID" id="5145629"/>
<dbReference type="PANTHER" id="PTHR42790:SF19">
    <property type="entry name" value="KYNURENINE_ALPHA-AMINOADIPATE AMINOTRANSFERASE, MITOCHONDRIAL"/>
    <property type="match status" value="1"/>
</dbReference>
<dbReference type="InterPro" id="IPR015422">
    <property type="entry name" value="PyrdxlP-dep_Trfase_small"/>
</dbReference>
<comment type="cofactor">
    <cofactor evidence="1">
        <name>pyridoxal 5'-phosphate</name>
        <dbReference type="ChEBI" id="CHEBI:597326"/>
    </cofactor>
</comment>
<evidence type="ECO:0000256" key="5">
    <source>
        <dbReference type="ARBA" id="ARBA00022679"/>
    </source>
</evidence>
<dbReference type="InterPro" id="IPR050859">
    <property type="entry name" value="Class-I_PLP-dep_aminotransf"/>
</dbReference>
<dbReference type="KEGG" id="rci:RRC4"/>
<dbReference type="STRING" id="351160.RRC4"/>
<evidence type="ECO:0000256" key="2">
    <source>
        <dbReference type="ARBA" id="ARBA00007441"/>
    </source>
</evidence>
<reference evidence="8 9" key="1">
    <citation type="journal article" date="2006" name="Science">
        <title>Genome of rice cluster I archaea -- the key methane producers in the rice rhizosphere.</title>
        <authorList>
            <person name="Erkel C."/>
            <person name="Kube M."/>
            <person name="Reinhardt R."/>
            <person name="Liesack W."/>
        </authorList>
    </citation>
    <scope>NUCLEOTIDE SEQUENCE [LARGE SCALE GENOMIC DNA]</scope>
    <source>
        <strain evidence="9">DSM 22066 / NBRC 105507 / MRE50</strain>
    </source>
</reference>
<accession>Q0W1E3</accession>
<dbReference type="Gene3D" id="3.90.1150.10">
    <property type="entry name" value="Aspartate Aminotransferase, domain 1"/>
    <property type="match status" value="1"/>
</dbReference>
<feature type="domain" description="Aminotransferase class I/classII large" evidence="7">
    <location>
        <begin position="43"/>
        <end position="381"/>
    </location>
</feature>
<dbReference type="InterPro" id="IPR004839">
    <property type="entry name" value="Aminotransferase_I/II_large"/>
</dbReference>
<dbReference type="Pfam" id="PF00155">
    <property type="entry name" value="Aminotran_1_2"/>
    <property type="match status" value="1"/>
</dbReference>
<evidence type="ECO:0000256" key="6">
    <source>
        <dbReference type="ARBA" id="ARBA00022898"/>
    </source>
</evidence>
<dbReference type="Gene3D" id="3.40.640.10">
    <property type="entry name" value="Type I PLP-dependent aspartate aminotransferase-like (Major domain)"/>
    <property type="match status" value="1"/>
</dbReference>
<dbReference type="GO" id="GO:0030170">
    <property type="term" value="F:pyridoxal phosphate binding"/>
    <property type="evidence" value="ECO:0007669"/>
    <property type="project" value="InterPro"/>
</dbReference>
<dbReference type="Proteomes" id="UP000000663">
    <property type="component" value="Chromosome"/>
</dbReference>
<keyword evidence="6" id="KW-0663">Pyridoxal phosphate</keyword>
<sequence length="394" mass="44205">MSIAFADRMSNVHKSFIREILKVTQDPSIISFAGGLPNPASFPVREISEAATAVLNESGESVLQYSTTEGYGPLREYVAERYARRGLKVDPDEVMITSGSQQGIDLAGKVFIDKGDKVLVERPTYLATLQAFGLYQPEFRSISLRDDGPDTAEMAEELATKKIKLFYAVPNFQNPTGITYSQRKREDVAALLNEHGTAFVEDDPYGEIRYMGDDMPPVKKYMENGVLLGSFSKIVSPGMRLGWLVAPKEVMENIVIAKQATDLHTNFFTQRVVYQYLITNDVDSHIMKIRAMYRKQRDTMVRAIEKHFPEEVRYTRPEGGMFLWATLPEGISSLELFDIAIKEKVAFVPGQAFFADGSGQNTLRLNYTNSGEEAIETGIARLGNAIHRLMEQKK</sequence>
<evidence type="ECO:0000313" key="9">
    <source>
        <dbReference type="Proteomes" id="UP000000663"/>
    </source>
</evidence>
<dbReference type="InterPro" id="IPR015424">
    <property type="entry name" value="PyrdxlP-dep_Trfase"/>
</dbReference>
<dbReference type="InterPro" id="IPR015421">
    <property type="entry name" value="PyrdxlP-dep_Trfase_major"/>
</dbReference>
<name>Q0W1E3_METAR</name>
<evidence type="ECO:0000313" key="8">
    <source>
        <dbReference type="EMBL" id="CAJ37800.1"/>
    </source>
</evidence>
<organism evidence="8 9">
    <name type="scientific">Methanocella arvoryzae (strain DSM 22066 / NBRC 105507 / MRE50)</name>
    <dbReference type="NCBI Taxonomy" id="351160"/>
    <lineage>
        <taxon>Archaea</taxon>
        <taxon>Methanobacteriati</taxon>
        <taxon>Methanobacteriota</taxon>
        <taxon>Stenosarchaea group</taxon>
        <taxon>Methanomicrobia</taxon>
        <taxon>Methanocellales</taxon>
        <taxon>Methanocellaceae</taxon>
        <taxon>Methanocella</taxon>
    </lineage>
</organism>
<dbReference type="RefSeq" id="WP_012034788.1">
    <property type="nucleotide sequence ID" value="NC_009464.1"/>
</dbReference>